<dbReference type="Gene3D" id="3.40.50.300">
    <property type="entry name" value="P-loop containing nucleotide triphosphate hydrolases"/>
    <property type="match status" value="1"/>
</dbReference>
<dbReference type="PANTHER" id="PTHR10039:SF5">
    <property type="entry name" value="NACHT DOMAIN-CONTAINING PROTEIN"/>
    <property type="match status" value="1"/>
</dbReference>
<dbReference type="Proteomes" id="UP001265746">
    <property type="component" value="Unassembled WGS sequence"/>
</dbReference>
<evidence type="ECO:0000259" key="4">
    <source>
        <dbReference type="Pfam" id="PF25053"/>
    </source>
</evidence>
<protein>
    <recommendedName>
        <fullName evidence="7">NACHT domain-containing protein</fullName>
    </recommendedName>
</protein>
<reference evidence="5" key="1">
    <citation type="submission" date="2023-06" db="EMBL/GenBank/DDBJ databases">
        <authorList>
            <person name="Noh H."/>
        </authorList>
    </citation>
    <scope>NUCLEOTIDE SEQUENCE</scope>
    <source>
        <strain evidence="5">DUCC20226</strain>
    </source>
</reference>
<feature type="compositionally biased region" description="Polar residues" evidence="2">
    <location>
        <begin position="1060"/>
        <end position="1070"/>
    </location>
</feature>
<comment type="caution">
    <text evidence="5">The sequence shown here is derived from an EMBL/GenBank/DDBJ whole genome shotgun (WGS) entry which is preliminary data.</text>
</comment>
<gene>
    <name evidence="5" type="ORF">N8I77_005538</name>
</gene>
<feature type="region of interest" description="Disordered" evidence="2">
    <location>
        <begin position="1059"/>
        <end position="1079"/>
    </location>
</feature>
<dbReference type="EMBL" id="JAUJFL010000003">
    <property type="protein sequence ID" value="KAK2606813.1"/>
    <property type="molecule type" value="Genomic_DNA"/>
</dbReference>
<evidence type="ECO:0000313" key="6">
    <source>
        <dbReference type="Proteomes" id="UP001265746"/>
    </source>
</evidence>
<dbReference type="InterPro" id="IPR056884">
    <property type="entry name" value="NPHP3-like_N"/>
</dbReference>
<dbReference type="SUPFAM" id="SSF52540">
    <property type="entry name" value="P-loop containing nucleoside triphosphate hydrolases"/>
    <property type="match status" value="1"/>
</dbReference>
<dbReference type="AlphaFoldDB" id="A0AAD9SFX7"/>
<dbReference type="InterPro" id="IPR027417">
    <property type="entry name" value="P-loop_NTPase"/>
</dbReference>
<organism evidence="5 6">
    <name type="scientific">Phomopsis amygdali</name>
    <name type="common">Fusicoccum amygdali</name>
    <dbReference type="NCBI Taxonomy" id="1214568"/>
    <lineage>
        <taxon>Eukaryota</taxon>
        <taxon>Fungi</taxon>
        <taxon>Dikarya</taxon>
        <taxon>Ascomycota</taxon>
        <taxon>Pezizomycotina</taxon>
        <taxon>Sordariomycetes</taxon>
        <taxon>Sordariomycetidae</taxon>
        <taxon>Diaporthales</taxon>
        <taxon>Diaporthaceae</taxon>
        <taxon>Diaporthe</taxon>
    </lineage>
</organism>
<name>A0AAD9SFX7_PHOAM</name>
<keyword evidence="1" id="KW-0677">Repeat</keyword>
<dbReference type="Pfam" id="PF24883">
    <property type="entry name" value="NPHP3_N"/>
    <property type="match status" value="1"/>
</dbReference>
<dbReference type="PANTHER" id="PTHR10039">
    <property type="entry name" value="AMELOGENIN"/>
    <property type="match status" value="1"/>
</dbReference>
<evidence type="ECO:0000313" key="5">
    <source>
        <dbReference type="EMBL" id="KAK2606813.1"/>
    </source>
</evidence>
<evidence type="ECO:0008006" key="7">
    <source>
        <dbReference type="Google" id="ProtNLM"/>
    </source>
</evidence>
<dbReference type="InterPro" id="IPR056693">
    <property type="entry name" value="DUF7791"/>
</dbReference>
<dbReference type="Pfam" id="PF25053">
    <property type="entry name" value="DUF7791"/>
    <property type="match status" value="1"/>
</dbReference>
<evidence type="ECO:0000256" key="2">
    <source>
        <dbReference type="SAM" id="MobiDB-lite"/>
    </source>
</evidence>
<evidence type="ECO:0000259" key="3">
    <source>
        <dbReference type="Pfam" id="PF24883"/>
    </source>
</evidence>
<evidence type="ECO:0000256" key="1">
    <source>
        <dbReference type="ARBA" id="ARBA00022737"/>
    </source>
</evidence>
<keyword evidence="6" id="KW-1185">Reference proteome</keyword>
<accession>A0AAD9SFX7</accession>
<sequence>MDPLTAIGLASNIISFIDFSVRLLKGFQEIHDSQHGALEENKSRETITREMQHMSAGLLLFRASDKVEEDSGLRILAEECHGLSIELILLLEKVKSKNPGSKAQNLLSALRNKVYDSERASLEARLNECRGQLHLQLSHLTRKETLEKLDILVQASKADQTKLDKIESQVAQLRKSISLTPATSEVKLMLMTLLEEEEKVFNVIAQERILNSLSFEGMNRRSNMVVETNSNTYEWILEDKPTDETVFSELLPEHAEDAVAKEAAIQLRDIEDVEKTRARDKLNTWLARGSSRDVFHLSGKLGSGKSTLMKYIRESSRTQDRLKIWADGRELTIADFYFWNAGSDYEKSLRGLYTSLLYQIFSQCPDLVPKVWPAQWAQANSAPWLTPKVIEISGRDINEAFATVIKSHDWFKKRCFAFFIDGLDEFQSTVQADHRDLVKPLCHWAVNASENVKICVSSREYPVFMDGFTSTLRISLHELTRHDMNMYIRDKLAHVSAEEHFESLVSLIMSKANGVFLWVALVVKSLREEVENGMSCYELTREVDVLPEQLESLYSHIIKSLGKSARRKAYQTFCMITELKRHGDYRMSLLAYSFLEEYESGNDFFMDKNNVFPFSSLTGNRGKDRAQSSSRKLAGWCKGLVEPYKMRIWAPSNENNCNAAWENWSLELDFVHRSVAEFLRSDEIQHDMELNLVRFDHIDAILNIIVSDIIYENASSSYNTSRSGTTTTVLLEILERYELYREPFTYLERLQELLATGGPREPTPLDTTLLIPWQGEDGQYYYGSVAKCTGAATDKLSTTDETVSNEEKRSLKDYLLSDPLPRLTWLGLCDYPLWCIANRHKLFEQPETISMIACFCIRNGMTWGYRNAHRALRVLEALFERDWLSPNTITSYRPFFFMEDSNHVSGNIAGLTFWQHLLIHMLGEHYFLRIPRTSGERKIGDVKEHRSRLAKYRSDLCGLCLRYKADTEFLFTLCENEEKSESRDFLFNFGRQGLVKFTAPSHFHSRKPWQDIETGLQSEDGAPLRRDFSLREFIEIVLSDHRDTDHKDTILQILDEQSEQVDTQTDTGTAAASVAGQQDCDGKESVLEDEVRFSNSRNRFQYQPSQNTGFRYCLQAISRLVNSLLNNEYFRYGFAGLTVHSMQGGARITAGRRR</sequence>
<proteinExistence type="predicted"/>
<feature type="domain" description="DUF7791" evidence="4">
    <location>
        <begin position="583"/>
        <end position="709"/>
    </location>
</feature>
<feature type="domain" description="Nephrocystin 3-like N-terminal" evidence="3">
    <location>
        <begin position="279"/>
        <end position="459"/>
    </location>
</feature>